<sequence length="340" mass="35914">MTAAPGVATTTLNGGWPALELHSHEASLTVLPEKGCDLVSLVDRRTEVDVLFRAPWGIPPRATGAWNAVDEPQWLERYPGGWQVLCPNGGAASPAPGGGTWGFHGEASRIPWRVTGSGTDGGAAWLTAQTRLTAAPLRLRRTIRLAGAGVSITETCENTGPDPIGVMWSHHPAFGAPLLDAGARITTGARTFLADGTSPGTHLAAGERGAWPLAVAADGSLRDLSVVPGRHERVATFGYLTDLGTDGAWAEITNVGLGLGVRLSWDATLWPHAWFWQELHGSPGHPWWREAYVCAIEPASTIPGHGVAGAREEDLLHLAGGESRTATIEASLFDPSRPQQ</sequence>
<dbReference type="Gene3D" id="2.70.98.10">
    <property type="match status" value="1"/>
</dbReference>
<keyword evidence="2" id="KW-1185">Reference proteome</keyword>
<dbReference type="Proteomes" id="UP000826651">
    <property type="component" value="Unassembled WGS sequence"/>
</dbReference>
<dbReference type="InterPro" id="IPR014718">
    <property type="entry name" value="GH-type_carb-bd"/>
</dbReference>
<organism evidence="1 2">
    <name type="scientific">Occultella gossypii</name>
    <dbReference type="NCBI Taxonomy" id="2800820"/>
    <lineage>
        <taxon>Bacteria</taxon>
        <taxon>Bacillati</taxon>
        <taxon>Actinomycetota</taxon>
        <taxon>Actinomycetes</taxon>
        <taxon>Micrococcales</taxon>
        <taxon>Ruaniaceae</taxon>
        <taxon>Occultella</taxon>
    </lineage>
</organism>
<name>A0ABS7S7M1_9MICO</name>
<accession>A0ABS7S7M1</accession>
<comment type="caution">
    <text evidence="1">The sequence shown here is derived from an EMBL/GenBank/DDBJ whole genome shotgun (WGS) entry which is preliminary data.</text>
</comment>
<reference evidence="1 2" key="1">
    <citation type="submission" date="2021-04" db="EMBL/GenBank/DDBJ databases">
        <title>Ruania sp. nov., isolated from sandy soil of mangrove forest.</title>
        <authorList>
            <person name="Ge X."/>
            <person name="Huang R."/>
            <person name="Liu W."/>
        </authorList>
    </citation>
    <scope>NUCLEOTIDE SEQUENCE [LARGE SCALE GENOMIC DNA]</scope>
    <source>
        <strain evidence="1 2">N2-46</strain>
    </source>
</reference>
<dbReference type="EMBL" id="JAGSHT010000010">
    <property type="protein sequence ID" value="MBZ2196356.1"/>
    <property type="molecule type" value="Genomic_DNA"/>
</dbReference>
<gene>
    <name evidence="1" type="ORF">KCQ71_09350</name>
</gene>
<proteinExistence type="predicted"/>
<evidence type="ECO:0000313" key="1">
    <source>
        <dbReference type="EMBL" id="MBZ2196356.1"/>
    </source>
</evidence>
<protein>
    <submittedName>
        <fullName evidence="1">Aldose 1-epimerase</fullName>
    </submittedName>
</protein>
<dbReference type="Pfam" id="PF14486">
    <property type="entry name" value="DUF4432"/>
    <property type="match status" value="1"/>
</dbReference>
<dbReference type="SUPFAM" id="SSF74650">
    <property type="entry name" value="Galactose mutarotase-like"/>
    <property type="match status" value="1"/>
</dbReference>
<evidence type="ECO:0000313" key="2">
    <source>
        <dbReference type="Proteomes" id="UP000826651"/>
    </source>
</evidence>
<dbReference type="RefSeq" id="WP_223405152.1">
    <property type="nucleotide sequence ID" value="NZ_JAGSHT010000010.1"/>
</dbReference>
<dbReference type="CDD" id="cd01081">
    <property type="entry name" value="Aldose_epim"/>
    <property type="match status" value="1"/>
</dbReference>
<dbReference type="InterPro" id="IPR027839">
    <property type="entry name" value="DUF4432"/>
</dbReference>
<dbReference type="InterPro" id="IPR011013">
    <property type="entry name" value="Gal_mutarotase_sf_dom"/>
</dbReference>